<comment type="subcellular location">
    <subcellularLocation>
        <location evidence="2">Cell membrane</location>
        <topology evidence="2">Multi-pass membrane protein</topology>
    </subcellularLocation>
</comment>
<evidence type="ECO:0000256" key="12">
    <source>
        <dbReference type="ARBA" id="ARBA00023136"/>
    </source>
</evidence>
<dbReference type="CDD" id="cd12914">
    <property type="entry name" value="PDC1_DGC_like"/>
    <property type="match status" value="1"/>
</dbReference>
<evidence type="ECO:0000256" key="13">
    <source>
        <dbReference type="SAM" id="Coils"/>
    </source>
</evidence>
<keyword evidence="7 14" id="KW-0812">Transmembrane</keyword>
<evidence type="ECO:0000256" key="11">
    <source>
        <dbReference type="ARBA" id="ARBA00022989"/>
    </source>
</evidence>
<dbReference type="STRING" id="573413.Spirs_2974"/>
<dbReference type="PANTHER" id="PTHR41523:SF8">
    <property type="entry name" value="ETHYLENE RESPONSE SENSOR PROTEIN"/>
    <property type="match status" value="1"/>
</dbReference>
<dbReference type="HOGENOM" id="CLU_024378_1_0_12"/>
<evidence type="ECO:0000256" key="8">
    <source>
        <dbReference type="ARBA" id="ARBA00022741"/>
    </source>
</evidence>
<keyword evidence="13" id="KW-0175">Coiled coil</keyword>
<evidence type="ECO:0000313" key="17">
    <source>
        <dbReference type="EMBL" id="ADK82076.1"/>
    </source>
</evidence>
<feature type="transmembrane region" description="Helical" evidence="14">
    <location>
        <begin position="299"/>
        <end position="321"/>
    </location>
</feature>
<dbReference type="InterPro" id="IPR029151">
    <property type="entry name" value="Sensor-like_sf"/>
</dbReference>
<evidence type="ECO:0000256" key="9">
    <source>
        <dbReference type="ARBA" id="ARBA00022777"/>
    </source>
</evidence>
<dbReference type="EC" id="2.7.13.3" evidence="3"/>
<proteinExistence type="predicted"/>
<evidence type="ECO:0000256" key="10">
    <source>
        <dbReference type="ARBA" id="ARBA00022840"/>
    </source>
</evidence>
<comment type="catalytic activity">
    <reaction evidence="1">
        <text>ATP + protein L-histidine = ADP + protein N-phospho-L-histidine.</text>
        <dbReference type="EC" id="2.7.13.3"/>
    </reaction>
</comment>
<dbReference type="Pfam" id="PF07568">
    <property type="entry name" value="HisKA_2"/>
    <property type="match status" value="1"/>
</dbReference>
<organism evidence="17 18">
    <name type="scientific">Sediminispirochaeta smaragdinae (strain DSM 11293 / JCM 15392 / SEBR 4228)</name>
    <name type="common">Spirochaeta smaragdinae</name>
    <dbReference type="NCBI Taxonomy" id="573413"/>
    <lineage>
        <taxon>Bacteria</taxon>
        <taxon>Pseudomonadati</taxon>
        <taxon>Spirochaetota</taxon>
        <taxon>Spirochaetia</taxon>
        <taxon>Spirochaetales</taxon>
        <taxon>Spirochaetaceae</taxon>
        <taxon>Sediminispirochaeta</taxon>
    </lineage>
</organism>
<dbReference type="SMART" id="SM00387">
    <property type="entry name" value="HATPase_c"/>
    <property type="match status" value="1"/>
</dbReference>
<keyword evidence="9 17" id="KW-0418">Kinase</keyword>
<keyword evidence="18" id="KW-1185">Reference proteome</keyword>
<keyword evidence="4" id="KW-1003">Cell membrane</keyword>
<evidence type="ECO:0000256" key="6">
    <source>
        <dbReference type="ARBA" id="ARBA00022679"/>
    </source>
</evidence>
<keyword evidence="5" id="KW-0597">Phosphoprotein</keyword>
<dbReference type="eggNOG" id="COG3920">
    <property type="taxonomic scope" value="Bacteria"/>
</dbReference>
<sequence>MNEPNYNKKYMVKRIFASSFRKLLLLIVAIALIPSLAIIIFTGIEYGSVLEQEVRAKAVRQVETLAMVQNTIMETVHHTLSTLALLPAFTEGEKGRQERILRQVLEENPEYVNITVTDTTGIVTVSAKLEPGTDLSERDHIQRAIGGESFTAGEFIIAQINNEAAFPFAVPIKDNEGNIIGVLSAIYRLSTYREFFKSFDLPEESFLGITDRYGIRIFFYPEKSTNPIGKPIKADIWKIIGSGSESGTMVMTGSDGMSRYYAFRRIKTEEGKEPYLNIVIGIPEQSARHPATRILIRNLLLMAVVAIFSMIMAAFIGYVTIGSKLLRMAKTVTDIRNGKLSARTHLEEDSEIGMVSKAIDGMAEALEERNDERDRNEKKLSEAIEEREMLLREVHHRVKNNLQLILSIIHLEKENSRDIETFSRQIEHRIRAMSSIHEMMYQSHSLKAIDMRSFLERLSILGGYSYDNVTIKVDAVSCPLSLERAITISLITNELIINSVKYGKDINGHVNINITFFVEAEKAMLIISDRGLGFSDTFDPHKSTSLGMQLILTLVAQIGGEIDISNSNGAVVTILFPLEE</sequence>
<dbReference type="SMART" id="SM00911">
    <property type="entry name" value="HWE_HK"/>
    <property type="match status" value="1"/>
</dbReference>
<dbReference type="InterPro" id="IPR005467">
    <property type="entry name" value="His_kinase_dom"/>
</dbReference>
<dbReference type="InterPro" id="IPR011495">
    <property type="entry name" value="Sig_transdc_His_kin_sub2_dim/P"/>
</dbReference>
<evidence type="ECO:0000256" key="2">
    <source>
        <dbReference type="ARBA" id="ARBA00004651"/>
    </source>
</evidence>
<keyword evidence="8" id="KW-0547">Nucleotide-binding</keyword>
<dbReference type="CDD" id="cd06225">
    <property type="entry name" value="HAMP"/>
    <property type="match status" value="1"/>
</dbReference>
<keyword evidence="10" id="KW-0067">ATP-binding</keyword>
<dbReference type="Gene3D" id="3.30.565.10">
    <property type="entry name" value="Histidine kinase-like ATPase, C-terminal domain"/>
    <property type="match status" value="1"/>
</dbReference>
<evidence type="ECO:0000256" key="7">
    <source>
        <dbReference type="ARBA" id="ARBA00022692"/>
    </source>
</evidence>
<dbReference type="Proteomes" id="UP000002318">
    <property type="component" value="Chromosome"/>
</dbReference>
<dbReference type="Pfam" id="PF02743">
    <property type="entry name" value="dCache_1"/>
    <property type="match status" value="1"/>
</dbReference>
<feature type="domain" description="Histidine kinase" evidence="15">
    <location>
        <begin position="393"/>
        <end position="580"/>
    </location>
</feature>
<dbReference type="SUPFAM" id="SSF103190">
    <property type="entry name" value="Sensory domain-like"/>
    <property type="match status" value="1"/>
</dbReference>
<keyword evidence="11 14" id="KW-1133">Transmembrane helix</keyword>
<dbReference type="GO" id="GO:0004673">
    <property type="term" value="F:protein histidine kinase activity"/>
    <property type="evidence" value="ECO:0007669"/>
    <property type="project" value="UniProtKB-EC"/>
</dbReference>
<protein>
    <recommendedName>
        <fullName evidence="3">histidine kinase</fullName>
        <ecNumber evidence="3">2.7.13.3</ecNumber>
    </recommendedName>
</protein>
<dbReference type="InterPro" id="IPR033479">
    <property type="entry name" value="dCache_1"/>
</dbReference>
<dbReference type="KEGG" id="ssm:Spirs_2974"/>
<evidence type="ECO:0000256" key="1">
    <source>
        <dbReference type="ARBA" id="ARBA00000085"/>
    </source>
</evidence>
<dbReference type="InterPro" id="IPR011102">
    <property type="entry name" value="Sig_transdc_His_kinase_HWE"/>
</dbReference>
<evidence type="ECO:0000256" key="14">
    <source>
        <dbReference type="SAM" id="Phobius"/>
    </source>
</evidence>
<dbReference type="PROSITE" id="PS50109">
    <property type="entry name" value="HIS_KIN"/>
    <property type="match status" value="1"/>
</dbReference>
<name>E1R3V5_SEDSS</name>
<dbReference type="OrthoDB" id="9767435at2"/>
<dbReference type="EMBL" id="CP002116">
    <property type="protein sequence ID" value="ADK82076.1"/>
    <property type="molecule type" value="Genomic_DNA"/>
</dbReference>
<dbReference type="InterPro" id="IPR003660">
    <property type="entry name" value="HAMP_dom"/>
</dbReference>
<dbReference type="InterPro" id="IPR036890">
    <property type="entry name" value="HATPase_C_sf"/>
</dbReference>
<feature type="coiled-coil region" evidence="13">
    <location>
        <begin position="362"/>
        <end position="393"/>
    </location>
</feature>
<dbReference type="RefSeq" id="WP_013255535.1">
    <property type="nucleotide sequence ID" value="NC_014364.1"/>
</dbReference>
<dbReference type="GO" id="GO:0007165">
    <property type="term" value="P:signal transduction"/>
    <property type="evidence" value="ECO:0007669"/>
    <property type="project" value="InterPro"/>
</dbReference>
<dbReference type="Gene3D" id="3.30.450.20">
    <property type="entry name" value="PAS domain"/>
    <property type="match status" value="2"/>
</dbReference>
<keyword evidence="6" id="KW-0808">Transferase</keyword>
<dbReference type="Pfam" id="PF02518">
    <property type="entry name" value="HATPase_c"/>
    <property type="match status" value="1"/>
</dbReference>
<dbReference type="GO" id="GO:0005524">
    <property type="term" value="F:ATP binding"/>
    <property type="evidence" value="ECO:0007669"/>
    <property type="project" value="UniProtKB-KW"/>
</dbReference>
<dbReference type="PROSITE" id="PS50885">
    <property type="entry name" value="HAMP"/>
    <property type="match status" value="1"/>
</dbReference>
<dbReference type="AlphaFoldDB" id="E1R3V5"/>
<dbReference type="GO" id="GO:0005886">
    <property type="term" value="C:plasma membrane"/>
    <property type="evidence" value="ECO:0007669"/>
    <property type="project" value="UniProtKB-SubCell"/>
</dbReference>
<evidence type="ECO:0000259" key="15">
    <source>
        <dbReference type="PROSITE" id="PS50109"/>
    </source>
</evidence>
<evidence type="ECO:0000256" key="5">
    <source>
        <dbReference type="ARBA" id="ARBA00022553"/>
    </source>
</evidence>
<dbReference type="CDD" id="cd12915">
    <property type="entry name" value="PDC2_DGC_like"/>
    <property type="match status" value="1"/>
</dbReference>
<evidence type="ECO:0000259" key="16">
    <source>
        <dbReference type="PROSITE" id="PS50885"/>
    </source>
</evidence>
<evidence type="ECO:0000256" key="3">
    <source>
        <dbReference type="ARBA" id="ARBA00012438"/>
    </source>
</evidence>
<reference evidence="17 18" key="1">
    <citation type="journal article" date="2010" name="Stand. Genomic Sci.">
        <title>Complete genome sequence of Spirochaeta smaragdinae type strain (SEBR 4228).</title>
        <authorList>
            <person name="Mavromatis K."/>
            <person name="Yasawong M."/>
            <person name="Chertkov O."/>
            <person name="Lapidus A."/>
            <person name="Lucas S."/>
            <person name="Nolan M."/>
            <person name="Del Rio T.G."/>
            <person name="Tice H."/>
            <person name="Cheng J.F."/>
            <person name="Pitluck S."/>
            <person name="Liolios K."/>
            <person name="Ivanova N."/>
            <person name="Tapia R."/>
            <person name="Han C."/>
            <person name="Bruce D."/>
            <person name="Goodwin L."/>
            <person name="Pati A."/>
            <person name="Chen A."/>
            <person name="Palaniappan K."/>
            <person name="Land M."/>
            <person name="Hauser L."/>
            <person name="Chang Y.J."/>
            <person name="Jeffries C.D."/>
            <person name="Detter J.C."/>
            <person name="Rohde M."/>
            <person name="Brambilla E."/>
            <person name="Spring S."/>
            <person name="Goker M."/>
            <person name="Sikorski J."/>
            <person name="Woyke T."/>
            <person name="Bristow J."/>
            <person name="Eisen J.A."/>
            <person name="Markowitz V."/>
            <person name="Hugenholtz P."/>
            <person name="Klenk H.P."/>
            <person name="Kyrpides N.C."/>
        </authorList>
    </citation>
    <scope>NUCLEOTIDE SEQUENCE [LARGE SCALE GENOMIC DNA]</scope>
    <source>
        <strain evidence="18">DSM 11293 / JCM 15392 / SEBR 4228</strain>
    </source>
</reference>
<gene>
    <name evidence="17" type="ordered locus">Spirs_2974</name>
</gene>
<accession>E1R3V5</accession>
<dbReference type="SMART" id="SM00304">
    <property type="entry name" value="HAMP"/>
    <property type="match status" value="1"/>
</dbReference>
<evidence type="ECO:0000256" key="4">
    <source>
        <dbReference type="ARBA" id="ARBA00022475"/>
    </source>
</evidence>
<dbReference type="PANTHER" id="PTHR41523">
    <property type="entry name" value="TWO-COMPONENT SYSTEM SENSOR PROTEIN"/>
    <property type="match status" value="1"/>
</dbReference>
<dbReference type="SUPFAM" id="SSF55874">
    <property type="entry name" value="ATPase domain of HSP90 chaperone/DNA topoisomerase II/histidine kinase"/>
    <property type="match status" value="1"/>
</dbReference>
<feature type="domain" description="HAMP" evidence="16">
    <location>
        <begin position="325"/>
        <end position="371"/>
    </location>
</feature>
<dbReference type="InterPro" id="IPR003594">
    <property type="entry name" value="HATPase_dom"/>
</dbReference>
<keyword evidence="12 14" id="KW-0472">Membrane</keyword>
<dbReference type="Gene3D" id="6.10.340.10">
    <property type="match status" value="1"/>
</dbReference>
<evidence type="ECO:0000313" key="18">
    <source>
        <dbReference type="Proteomes" id="UP000002318"/>
    </source>
</evidence>